<dbReference type="SUPFAM" id="SSF52279">
    <property type="entry name" value="Beta-D-glucan exohydrolase, C-terminal domain"/>
    <property type="match status" value="1"/>
</dbReference>
<dbReference type="InterPro" id="IPR019800">
    <property type="entry name" value="Glyco_hydro_3_AS"/>
</dbReference>
<evidence type="ECO:0000256" key="8">
    <source>
        <dbReference type="ARBA" id="ARBA00023295"/>
    </source>
</evidence>
<dbReference type="EMBL" id="KU055633">
    <property type="protein sequence ID" value="AMB48849.1"/>
    <property type="molecule type" value="Genomic_DNA"/>
</dbReference>
<evidence type="ECO:0000259" key="11">
    <source>
        <dbReference type="PROSITE" id="PS51820"/>
    </source>
</evidence>
<dbReference type="Gene3D" id="3.20.20.300">
    <property type="entry name" value="Glycoside hydrolase, family 3, N-terminal domain"/>
    <property type="match status" value="1"/>
</dbReference>
<evidence type="ECO:0000256" key="7">
    <source>
        <dbReference type="ARBA" id="ARBA00023277"/>
    </source>
</evidence>
<comment type="similarity">
    <text evidence="3 10">Belongs to the glycosyl hydrolase 3 family.</text>
</comment>
<dbReference type="PROSITE" id="PS00775">
    <property type="entry name" value="GLYCOSYL_HYDROL_F3"/>
    <property type="match status" value="1"/>
</dbReference>
<dbReference type="Pfam" id="PF07691">
    <property type="entry name" value="PA14"/>
    <property type="match status" value="1"/>
</dbReference>
<dbReference type="InterPro" id="IPR037524">
    <property type="entry name" value="PA14/GLEYA"/>
</dbReference>
<keyword evidence="6" id="KW-0325">Glycoprotein</keyword>
<evidence type="ECO:0000256" key="5">
    <source>
        <dbReference type="ARBA" id="ARBA00023001"/>
    </source>
</evidence>
<dbReference type="InterPro" id="IPR017853">
    <property type="entry name" value="GH"/>
</dbReference>
<dbReference type="Gene3D" id="3.40.50.1700">
    <property type="entry name" value="Glycoside hydrolase family 3 C-terminal domain"/>
    <property type="match status" value="1"/>
</dbReference>
<dbReference type="GO" id="GO:0030245">
    <property type="term" value="P:cellulose catabolic process"/>
    <property type="evidence" value="ECO:0007669"/>
    <property type="project" value="UniProtKB-UniPathway"/>
</dbReference>
<evidence type="ECO:0000313" key="12">
    <source>
        <dbReference type="EMBL" id="AMB48849.1"/>
    </source>
</evidence>
<dbReference type="Pfam" id="PF14310">
    <property type="entry name" value="Fn3-like"/>
    <property type="match status" value="1"/>
</dbReference>
<dbReference type="FunFam" id="2.60.40.10:FF:000495">
    <property type="entry name" value="Periplasmic beta-glucosidase"/>
    <property type="match status" value="1"/>
</dbReference>
<organism evidence="12">
    <name type="scientific">Fusarium camptoceras</name>
    <dbReference type="NCBI Taxonomy" id="57143"/>
    <lineage>
        <taxon>Eukaryota</taxon>
        <taxon>Fungi</taxon>
        <taxon>Dikarya</taxon>
        <taxon>Ascomycota</taxon>
        <taxon>Pezizomycotina</taxon>
        <taxon>Sordariomycetes</taxon>
        <taxon>Hypocreomycetidae</taxon>
        <taxon>Hypocreales</taxon>
        <taxon>Nectriaceae</taxon>
        <taxon>Fusarium</taxon>
    </lineage>
</organism>
<evidence type="ECO:0000256" key="10">
    <source>
        <dbReference type="RuleBase" id="RU361161"/>
    </source>
</evidence>
<proteinExistence type="inferred from homology"/>
<dbReference type="PANTHER" id="PTHR42715:SF27">
    <property type="entry name" value="BETA-GLUCOSIDASE-RELATED"/>
    <property type="match status" value="1"/>
</dbReference>
<sequence>MSPLMTQVSVGELDVDELLTQLTVDEKVALLAGKDFWHTTNLPRLDIPSVRVTDGPNGVRGTRIFGSIPSSCLPCGTALGATFDTDLITELGHLQGQEAKAKGAIAVLGPTLNIQRGPLGGRGFESFSEDPVLSGFLAGHYARGLQQQKVAATLKHFVCNDMEHERMAYNVVLTPRALREIYLLPFMLAMSIGKPRAIMTAYNKVNGTHVAESKELLQKVLRDEWKFDGLVMSDWFGTYSTSDSIEAGLDLEMPGPTRWRGKALSHAIMSNKVTEDKLDERVRNVLNFINYSKASGVPENAPETELNRPEDQALLRRAASESIVLLKNEGNILPFAKSKTTAVIGPNAKIARFCGGGSASLLPYYTVSPYEGISKQCDKTKFAQGSTDHQLLPQLGGRLRTEQGQRGFVWRAYNEPETVDTREPVDERVLLDSNIFYMDYVNEDLAPVWYCQCNGIFTPDESGLFDFGLGVEGTARLYIDDELLVSNFENQTPGPTLFGSGTIEEMGSKQLTAGQDYHVRVEWACGKTSKLPPAGPVGGGHGGLTFGACRRRDPEDAIQEAADLAATVDQVVLVVGLNGEWESEGTDRTTMDMSDKTNALVARVLAANPNTAVIVQSGTPVTMPWIDNAAAVCHAWYGGNETGNAIADVLFGDVNPSGKLPLTIPRRLQDNPTYFNFRCEGGRVLYGEDVYVGYRYYEKINSKPLFPFGHGLSYSTFELRDLHIEVNNSKVEVVLQVENTGSRAGSQVVQVYVAPPSTTSIGRPVKELKVFRKIHLEAHQSSEVSIEFDKVLSTSFWDEGRDKWCSEAGEYTVLVGTSSDDTPLEAAFSVERTKYWKGLAP</sequence>
<keyword evidence="7 10" id="KW-0119">Carbohydrate metabolism</keyword>
<dbReference type="FunFam" id="3.20.20.300:FF:000006">
    <property type="entry name" value="Beta-glucosidase H"/>
    <property type="match status" value="1"/>
</dbReference>
<dbReference type="PROSITE" id="PS51820">
    <property type="entry name" value="PA14"/>
    <property type="match status" value="1"/>
</dbReference>
<dbReference type="InterPro" id="IPR036881">
    <property type="entry name" value="Glyco_hydro_3_C_sf"/>
</dbReference>
<dbReference type="Gene3D" id="2.60.40.10">
    <property type="entry name" value="Immunoglobulins"/>
    <property type="match status" value="1"/>
</dbReference>
<evidence type="ECO:0000256" key="6">
    <source>
        <dbReference type="ARBA" id="ARBA00023180"/>
    </source>
</evidence>
<dbReference type="InterPro" id="IPR013783">
    <property type="entry name" value="Ig-like_fold"/>
</dbReference>
<name>A0A0Y0KBZ2_9HYPO</name>
<dbReference type="PANTHER" id="PTHR42715">
    <property type="entry name" value="BETA-GLUCOSIDASE"/>
    <property type="match status" value="1"/>
</dbReference>
<evidence type="ECO:0000256" key="4">
    <source>
        <dbReference type="ARBA" id="ARBA00022801"/>
    </source>
</evidence>
<keyword evidence="4 10" id="KW-0378">Hydrolase</keyword>
<dbReference type="SUPFAM" id="SSF51445">
    <property type="entry name" value="(Trans)glycosidases"/>
    <property type="match status" value="1"/>
</dbReference>
<dbReference type="InterPro" id="IPR011658">
    <property type="entry name" value="PA14_dom"/>
</dbReference>
<feature type="domain" description="PA14" evidence="11">
    <location>
        <begin position="403"/>
        <end position="562"/>
    </location>
</feature>
<dbReference type="AlphaFoldDB" id="A0A0Y0KBZ2"/>
<dbReference type="PRINTS" id="PR00133">
    <property type="entry name" value="GLHYDRLASE3"/>
</dbReference>
<evidence type="ECO:0000256" key="9">
    <source>
        <dbReference type="ARBA" id="ARBA00023326"/>
    </source>
</evidence>
<reference evidence="12" key="1">
    <citation type="journal article" date="2016" name="PLoS ONE">
        <title>Two horizontally transferred xenobiotic resistance gene clusters associated with detoxification of benzoxazolinones by Fusarium species.</title>
        <authorList>
            <person name="Glenn A.E."/>
            <person name="Davis C.B."/>
            <person name="Gao M."/>
            <person name="Gold S.E."/>
            <person name="Mitchell T.R."/>
            <person name="Proctor R.H."/>
            <person name="Stewart J.E."/>
            <person name="Snook M.E."/>
        </authorList>
    </citation>
    <scope>NUCLEOTIDE SEQUENCE</scope>
    <source>
        <strain evidence="12">NRRL 13381</strain>
    </source>
</reference>
<dbReference type="InterPro" id="IPR050288">
    <property type="entry name" value="Cellulose_deg_GH3"/>
</dbReference>
<protein>
    <recommendedName>
        <fullName evidence="10">beta-glucosidase</fullName>
        <ecNumber evidence="10">3.2.1.21</ecNumber>
    </recommendedName>
</protein>
<gene>
    <name evidence="12" type="ORF">FcFDB1_03</name>
</gene>
<dbReference type="InterPro" id="IPR002772">
    <property type="entry name" value="Glyco_hydro_3_C"/>
</dbReference>
<dbReference type="EC" id="3.2.1.21" evidence="10"/>
<dbReference type="GO" id="GO:0008422">
    <property type="term" value="F:beta-glucosidase activity"/>
    <property type="evidence" value="ECO:0007669"/>
    <property type="project" value="UniProtKB-EC"/>
</dbReference>
<dbReference type="InterPro" id="IPR001764">
    <property type="entry name" value="Glyco_hydro_3_N"/>
</dbReference>
<dbReference type="Pfam" id="PF01915">
    <property type="entry name" value="Glyco_hydro_3_C"/>
    <property type="match status" value="1"/>
</dbReference>
<evidence type="ECO:0000256" key="1">
    <source>
        <dbReference type="ARBA" id="ARBA00000448"/>
    </source>
</evidence>
<dbReference type="InterPro" id="IPR036962">
    <property type="entry name" value="Glyco_hydro_3_N_sf"/>
</dbReference>
<dbReference type="SMART" id="SM00758">
    <property type="entry name" value="PA14"/>
    <property type="match status" value="1"/>
</dbReference>
<dbReference type="Pfam" id="PF00933">
    <property type="entry name" value="Glyco_hydro_3"/>
    <property type="match status" value="1"/>
</dbReference>
<dbReference type="Gene3D" id="2.60.120.260">
    <property type="entry name" value="Galactose-binding domain-like"/>
    <property type="match status" value="1"/>
</dbReference>
<evidence type="ECO:0000256" key="2">
    <source>
        <dbReference type="ARBA" id="ARBA00004987"/>
    </source>
</evidence>
<keyword evidence="9 10" id="KW-0624">Polysaccharide degradation</keyword>
<dbReference type="SMART" id="SM01217">
    <property type="entry name" value="Fn3_like"/>
    <property type="match status" value="1"/>
</dbReference>
<keyword evidence="5" id="KW-0136">Cellulose degradation</keyword>
<keyword evidence="8 10" id="KW-0326">Glycosidase</keyword>
<dbReference type="UniPathway" id="UPA00696"/>
<evidence type="ECO:0000256" key="3">
    <source>
        <dbReference type="ARBA" id="ARBA00005336"/>
    </source>
</evidence>
<dbReference type="InterPro" id="IPR026891">
    <property type="entry name" value="Fn3-like"/>
</dbReference>
<comment type="catalytic activity">
    <reaction evidence="1 10">
        <text>Hydrolysis of terminal, non-reducing beta-D-glucosyl residues with release of beta-D-glucose.</text>
        <dbReference type="EC" id="3.2.1.21"/>
    </reaction>
</comment>
<accession>A0A0Y0KBZ2</accession>
<comment type="pathway">
    <text evidence="2 10">Glycan metabolism; cellulose degradation.</text>
</comment>